<dbReference type="CDD" id="cd06257">
    <property type="entry name" value="DnaJ"/>
    <property type="match status" value="1"/>
</dbReference>
<dbReference type="AlphaFoldDB" id="D4H6N8"/>
<evidence type="ECO:0000313" key="3">
    <source>
        <dbReference type="Proteomes" id="UP000002012"/>
    </source>
</evidence>
<keyword evidence="2" id="KW-0346">Stress response</keyword>
<evidence type="ECO:0000259" key="1">
    <source>
        <dbReference type="PROSITE" id="PS50076"/>
    </source>
</evidence>
<dbReference type="SMART" id="SM00271">
    <property type="entry name" value="DnaJ"/>
    <property type="match status" value="1"/>
</dbReference>
<dbReference type="OrthoDB" id="581986at2"/>
<proteinExistence type="predicted"/>
<evidence type="ECO:0000313" key="2">
    <source>
        <dbReference type="EMBL" id="ADD67754.1"/>
    </source>
</evidence>
<dbReference type="eggNOG" id="COG2214">
    <property type="taxonomic scope" value="Bacteria"/>
</dbReference>
<dbReference type="PaxDb" id="522772-Dacet_0976"/>
<feature type="domain" description="J" evidence="1">
    <location>
        <begin position="166"/>
        <end position="227"/>
    </location>
</feature>
<dbReference type="HOGENOM" id="CLU_1197879_0_0_0"/>
<keyword evidence="3" id="KW-1185">Reference proteome</keyword>
<accession>D4H6N8</accession>
<sequence>MTLENLLTQLDTDALKDLIETETVYESKMLKTSFSDISITGMPAVELYRLHFALFHKLYKLQNEYAEIGKYLHVHFMRTGVFDYPGKGQCAYFHDETMSFCGEAVADGSEHCALHNELLGDTAVESISLKYFYLDGKNYDRLNSVTAESLLSGAWEILSSENNLDDSYRTLGLYGHENSRTVKTRFHELCKKHHPDQGGNVEKFMNINRAYRFVIKWLEDSAQLSDN</sequence>
<dbReference type="PROSITE" id="PS50076">
    <property type="entry name" value="DNAJ_2"/>
    <property type="match status" value="1"/>
</dbReference>
<dbReference type="Pfam" id="PF12339">
    <property type="entry name" value="DNAJ_related"/>
    <property type="match status" value="1"/>
</dbReference>
<organism evidence="2 3">
    <name type="scientific">Denitrovibrio acetiphilus (strain DSM 12809 / NBRC 114555 / N2460)</name>
    <dbReference type="NCBI Taxonomy" id="522772"/>
    <lineage>
        <taxon>Bacteria</taxon>
        <taxon>Pseudomonadati</taxon>
        <taxon>Deferribacterota</taxon>
        <taxon>Deferribacteres</taxon>
        <taxon>Deferribacterales</taxon>
        <taxon>Geovibrionaceae</taxon>
        <taxon>Denitrovibrio</taxon>
    </lineage>
</organism>
<dbReference type="InParanoid" id="D4H6N8"/>
<reference evidence="2 3" key="1">
    <citation type="journal article" date="2010" name="Stand. Genomic Sci.">
        <title>Complete genome sequence of Denitrovibrio acetiphilus type strain (N2460).</title>
        <authorList>
            <person name="Kiss H."/>
            <person name="Lang E."/>
            <person name="Lapidus A."/>
            <person name="Copeland A."/>
            <person name="Nolan M."/>
            <person name="Glavina Del Rio T."/>
            <person name="Chen F."/>
            <person name="Lucas S."/>
            <person name="Tice H."/>
            <person name="Cheng J.F."/>
            <person name="Han C."/>
            <person name="Goodwin L."/>
            <person name="Pitluck S."/>
            <person name="Liolios K."/>
            <person name="Pati A."/>
            <person name="Ivanova N."/>
            <person name="Mavromatis K."/>
            <person name="Chen A."/>
            <person name="Palaniappan K."/>
            <person name="Land M."/>
            <person name="Hauser L."/>
            <person name="Chang Y.J."/>
            <person name="Jeffries C.D."/>
            <person name="Detter J.C."/>
            <person name="Brettin T."/>
            <person name="Spring S."/>
            <person name="Rohde M."/>
            <person name="Goker M."/>
            <person name="Woyke T."/>
            <person name="Bristow J."/>
            <person name="Eisen J.A."/>
            <person name="Markowitz V."/>
            <person name="Hugenholtz P."/>
            <person name="Kyrpides N.C."/>
            <person name="Klenk H.P."/>
        </authorList>
    </citation>
    <scope>NUCLEOTIDE SEQUENCE [LARGE SCALE GENOMIC DNA]</scope>
    <source>
        <strain evidence="3">DSM 12809 / NBRC 114555 / N2460</strain>
    </source>
</reference>
<name>D4H6N8_DENA2</name>
<dbReference type="Gene3D" id="1.10.287.110">
    <property type="entry name" value="DnaJ domain"/>
    <property type="match status" value="1"/>
</dbReference>
<dbReference type="EMBL" id="CP001968">
    <property type="protein sequence ID" value="ADD67754.1"/>
    <property type="molecule type" value="Genomic_DNA"/>
</dbReference>
<dbReference type="Proteomes" id="UP000002012">
    <property type="component" value="Chromosome"/>
</dbReference>
<dbReference type="SUPFAM" id="SSF46565">
    <property type="entry name" value="Chaperone J-domain"/>
    <property type="match status" value="1"/>
</dbReference>
<dbReference type="InterPro" id="IPR021059">
    <property type="entry name" value="DnaJ-related_N"/>
</dbReference>
<protein>
    <submittedName>
        <fullName evidence="2">Heat shock protein DnaJ domain protein</fullName>
    </submittedName>
</protein>
<dbReference type="KEGG" id="dap:Dacet_0976"/>
<dbReference type="InterPro" id="IPR036869">
    <property type="entry name" value="J_dom_sf"/>
</dbReference>
<dbReference type="STRING" id="522772.Dacet_0976"/>
<dbReference type="RefSeq" id="WP_013010285.1">
    <property type="nucleotide sequence ID" value="NC_013943.1"/>
</dbReference>
<gene>
    <name evidence="2" type="ordered locus">Dacet_0976</name>
</gene>
<dbReference type="Pfam" id="PF00226">
    <property type="entry name" value="DnaJ"/>
    <property type="match status" value="1"/>
</dbReference>
<dbReference type="InterPro" id="IPR001623">
    <property type="entry name" value="DnaJ_domain"/>
</dbReference>